<dbReference type="Pfam" id="PF09669">
    <property type="entry name" value="Phage_pRha"/>
    <property type="match status" value="1"/>
</dbReference>
<sequence length="266" mass="31201">MNQLVFKSNDQVVTSSRNIARDFDKQHRHVLEAIDAIKGVAENWADLFFQTTYTHEQNKQQYRQYLMNRDGFTLLVMGFTGKKAMQFKMNYMKAFNQMEQQLKELNKPSYMIDDPIKRAEIWITEQKEKKELETKNLVLEQRVSEYEPKITYLDEILKSTDSVTVSQIAEDYGMTGQEMNKLLNQIGIQYKMGGQWLLYSKHKGNGYTKSNTVDITHTDGRRSVKMHTKWTQKGRLFIYESLKEQGVLPLMEIRLNSKNKLDGVKS</sequence>
<evidence type="ECO:0000313" key="2">
    <source>
        <dbReference type="EMBL" id="GEN87205.1"/>
    </source>
</evidence>
<name>A0A511ZIE2_9BACI</name>
<accession>A0A511ZIE2</accession>
<comment type="caution">
    <text evidence="2">The sequence shown here is derived from an EMBL/GenBank/DDBJ whole genome shotgun (WGS) entry which is preliminary data.</text>
</comment>
<dbReference type="InterPro" id="IPR014054">
    <property type="entry name" value="Phage_regulatory_Rha"/>
</dbReference>
<dbReference type="InterPro" id="IPR005039">
    <property type="entry name" value="Ant_C"/>
</dbReference>
<protein>
    <recommendedName>
        <fullName evidence="1">Antirepressor protein C-terminal domain-containing protein</fullName>
    </recommendedName>
</protein>
<dbReference type="Pfam" id="PF03374">
    <property type="entry name" value="ANT"/>
    <property type="match status" value="1"/>
</dbReference>
<gene>
    <name evidence="2" type="ORF">OSO01_19440</name>
</gene>
<organism evidence="2 3">
    <name type="scientific">Oceanobacillus sojae</name>
    <dbReference type="NCBI Taxonomy" id="582851"/>
    <lineage>
        <taxon>Bacteria</taxon>
        <taxon>Bacillati</taxon>
        <taxon>Bacillota</taxon>
        <taxon>Bacilli</taxon>
        <taxon>Bacillales</taxon>
        <taxon>Bacillaceae</taxon>
        <taxon>Oceanobacillus</taxon>
    </lineage>
</organism>
<evidence type="ECO:0000313" key="3">
    <source>
        <dbReference type="Proteomes" id="UP000321558"/>
    </source>
</evidence>
<dbReference type="NCBIfam" id="TIGR02681">
    <property type="entry name" value="phage_pRha"/>
    <property type="match status" value="1"/>
</dbReference>
<dbReference type="GO" id="GO:0003677">
    <property type="term" value="F:DNA binding"/>
    <property type="evidence" value="ECO:0007669"/>
    <property type="project" value="InterPro"/>
</dbReference>
<reference evidence="2 3" key="1">
    <citation type="submission" date="2019-07" db="EMBL/GenBank/DDBJ databases">
        <title>Whole genome shotgun sequence of Oceanobacillus sojae NBRC 105379.</title>
        <authorList>
            <person name="Hosoyama A."/>
            <person name="Uohara A."/>
            <person name="Ohji S."/>
            <person name="Ichikawa N."/>
        </authorList>
    </citation>
    <scope>NUCLEOTIDE SEQUENCE [LARGE SCALE GENOMIC DNA]</scope>
    <source>
        <strain evidence="2 3">NBRC 105379</strain>
    </source>
</reference>
<evidence type="ECO:0000259" key="1">
    <source>
        <dbReference type="Pfam" id="PF03374"/>
    </source>
</evidence>
<keyword evidence="3" id="KW-1185">Reference proteome</keyword>
<dbReference type="EMBL" id="BJYM01000007">
    <property type="protein sequence ID" value="GEN87205.1"/>
    <property type="molecule type" value="Genomic_DNA"/>
</dbReference>
<proteinExistence type="predicted"/>
<dbReference type="Proteomes" id="UP000321558">
    <property type="component" value="Unassembled WGS sequence"/>
</dbReference>
<dbReference type="AlphaFoldDB" id="A0A511ZIE2"/>
<dbReference type="RefSeq" id="WP_147210210.1">
    <property type="nucleotide sequence ID" value="NZ_BJYM01000007.1"/>
</dbReference>
<dbReference type="OrthoDB" id="9812611at2"/>
<feature type="domain" description="Antirepressor protein C-terminal" evidence="1">
    <location>
        <begin position="140"/>
        <end position="244"/>
    </location>
</feature>